<dbReference type="EMBL" id="CACRXK020018276">
    <property type="protein sequence ID" value="CAB4032271.1"/>
    <property type="molecule type" value="Genomic_DNA"/>
</dbReference>
<keyword evidence="3" id="KW-1185">Reference proteome</keyword>
<dbReference type="AlphaFoldDB" id="A0A6S7JMZ7"/>
<dbReference type="GO" id="GO:0005634">
    <property type="term" value="C:nucleus"/>
    <property type="evidence" value="ECO:0007669"/>
    <property type="project" value="TreeGrafter"/>
</dbReference>
<sequence>MAEHFILWQVYHDSDDGDRYIQFYHVTKFPHLAVLDPRTGEKLVEWETVDALSFCEVATEFLSNHSLGKESNGCFPPAAKRRKRESIIDASEDSQLEAAIAASLKETSTEAPPNSLRDKEYLDTPDEDSLTEFTDSETESEKPPKDTLGNDSVKNDNRTKTVKWEKNESKQKEKSVDDGTCLKKNETSQTKDVKRQDDDVDGKDSEGDDDNTLDPDCVKAYIMLRYPNGKRKQKTFPSEAAILDLIKYVQNQGYSNERYELVTNFPRKKLSYMDSDLSLKDAGLFPRETVFVQERLHES</sequence>
<feature type="compositionally biased region" description="Basic and acidic residues" evidence="1">
    <location>
        <begin position="153"/>
        <end position="205"/>
    </location>
</feature>
<proteinExistence type="predicted"/>
<dbReference type="GO" id="GO:0043130">
    <property type="term" value="F:ubiquitin binding"/>
    <property type="evidence" value="ECO:0007669"/>
    <property type="project" value="TreeGrafter"/>
</dbReference>
<feature type="region of interest" description="Disordered" evidence="1">
    <location>
        <begin position="104"/>
        <end position="214"/>
    </location>
</feature>
<gene>
    <name evidence="2" type="ORF">PACLA_8A062945</name>
</gene>
<comment type="caution">
    <text evidence="2">The sequence shown here is derived from an EMBL/GenBank/DDBJ whole genome shotgun (WGS) entry which is preliminary data.</text>
</comment>
<feature type="compositionally biased region" description="Acidic residues" evidence="1">
    <location>
        <begin position="123"/>
        <end position="138"/>
    </location>
</feature>
<dbReference type="InterPro" id="IPR050730">
    <property type="entry name" value="UBX_domain-protein"/>
</dbReference>
<dbReference type="InterPro" id="IPR029071">
    <property type="entry name" value="Ubiquitin-like_domsf"/>
</dbReference>
<dbReference type="PANTHER" id="PTHR23322">
    <property type="entry name" value="FAS-ASSOCIATED PROTEIN"/>
    <property type="match status" value="1"/>
</dbReference>
<dbReference type="InterPro" id="IPR036249">
    <property type="entry name" value="Thioredoxin-like_sf"/>
</dbReference>
<dbReference type="Pfam" id="PF00789">
    <property type="entry name" value="UBX"/>
    <property type="match status" value="1"/>
</dbReference>
<dbReference type="SUPFAM" id="SSF52833">
    <property type="entry name" value="Thioredoxin-like"/>
    <property type="match status" value="1"/>
</dbReference>
<name>A0A6S7JMZ7_PARCT</name>
<dbReference type="OrthoDB" id="270602at2759"/>
<dbReference type="SUPFAM" id="SSF54236">
    <property type="entry name" value="Ubiquitin-like"/>
    <property type="match status" value="1"/>
</dbReference>
<dbReference type="InterPro" id="IPR001012">
    <property type="entry name" value="UBX_dom"/>
</dbReference>
<organism evidence="2 3">
    <name type="scientific">Paramuricea clavata</name>
    <name type="common">Red gorgonian</name>
    <name type="synonym">Violescent sea-whip</name>
    <dbReference type="NCBI Taxonomy" id="317549"/>
    <lineage>
        <taxon>Eukaryota</taxon>
        <taxon>Metazoa</taxon>
        <taxon>Cnidaria</taxon>
        <taxon>Anthozoa</taxon>
        <taxon>Octocorallia</taxon>
        <taxon>Malacalcyonacea</taxon>
        <taxon>Plexauridae</taxon>
        <taxon>Paramuricea</taxon>
    </lineage>
</organism>
<dbReference type="Proteomes" id="UP001152795">
    <property type="component" value="Unassembled WGS sequence"/>
</dbReference>
<dbReference type="Gene3D" id="3.40.30.10">
    <property type="entry name" value="Glutaredoxin"/>
    <property type="match status" value="1"/>
</dbReference>
<dbReference type="CDD" id="cd01773">
    <property type="entry name" value="UBX_UBXN7"/>
    <property type="match status" value="1"/>
</dbReference>
<evidence type="ECO:0000256" key="1">
    <source>
        <dbReference type="SAM" id="MobiDB-lite"/>
    </source>
</evidence>
<dbReference type="PROSITE" id="PS50033">
    <property type="entry name" value="UBX"/>
    <property type="match status" value="1"/>
</dbReference>
<dbReference type="PANTHER" id="PTHR23322:SF6">
    <property type="entry name" value="UBX DOMAIN-CONTAINING PROTEIN 7"/>
    <property type="match status" value="1"/>
</dbReference>
<accession>A0A6S7JMZ7</accession>
<dbReference type="GO" id="GO:0043161">
    <property type="term" value="P:proteasome-mediated ubiquitin-dependent protein catabolic process"/>
    <property type="evidence" value="ECO:0007669"/>
    <property type="project" value="TreeGrafter"/>
</dbReference>
<dbReference type="SMART" id="SM00166">
    <property type="entry name" value="UBX"/>
    <property type="match status" value="1"/>
</dbReference>
<evidence type="ECO:0000313" key="2">
    <source>
        <dbReference type="EMBL" id="CAB4032271.1"/>
    </source>
</evidence>
<evidence type="ECO:0000313" key="3">
    <source>
        <dbReference type="Proteomes" id="UP001152795"/>
    </source>
</evidence>
<reference evidence="2" key="1">
    <citation type="submission" date="2020-04" db="EMBL/GenBank/DDBJ databases">
        <authorList>
            <person name="Alioto T."/>
            <person name="Alioto T."/>
            <person name="Gomez Garrido J."/>
        </authorList>
    </citation>
    <scope>NUCLEOTIDE SEQUENCE</scope>
    <source>
        <strain evidence="2">A484AB</strain>
    </source>
</reference>
<dbReference type="Gene3D" id="3.10.20.90">
    <property type="entry name" value="Phosphatidylinositol 3-kinase Catalytic Subunit, Chain A, domain 1"/>
    <property type="match status" value="1"/>
</dbReference>
<protein>
    <submittedName>
        <fullName evidence="2">UBX domain-containing 7</fullName>
    </submittedName>
</protein>